<dbReference type="Pfam" id="PF00132">
    <property type="entry name" value="Hexapep"/>
    <property type="match status" value="1"/>
</dbReference>
<dbReference type="EMBL" id="NFLJ01000027">
    <property type="protein sequence ID" value="OUQ33616.1"/>
    <property type="molecule type" value="Genomic_DNA"/>
</dbReference>
<accession>A0A1Y4SUM6</accession>
<name>A0A1Y4SUM6_9FIRM</name>
<dbReference type="PANTHER" id="PTHR43300:SF11">
    <property type="entry name" value="ACETYLTRANSFERASE RV3034C-RELATED"/>
    <property type="match status" value="1"/>
</dbReference>
<dbReference type="InterPro" id="IPR018357">
    <property type="entry name" value="Hexapep_transf_CS"/>
</dbReference>
<protein>
    <submittedName>
        <fullName evidence="3">Capsule biosynthesis protein CapG</fullName>
    </submittedName>
</protein>
<evidence type="ECO:0000313" key="4">
    <source>
        <dbReference type="Proteomes" id="UP000195305"/>
    </source>
</evidence>
<dbReference type="InterPro" id="IPR011004">
    <property type="entry name" value="Trimer_LpxA-like_sf"/>
</dbReference>
<proteinExistence type="predicted"/>
<dbReference type="InterPro" id="IPR050179">
    <property type="entry name" value="Trans_hexapeptide_repeat"/>
</dbReference>
<gene>
    <name evidence="3" type="ORF">B5E75_09435</name>
</gene>
<dbReference type="AlphaFoldDB" id="A0A1Y4SUM6"/>
<dbReference type="GO" id="GO:0016740">
    <property type="term" value="F:transferase activity"/>
    <property type="evidence" value="ECO:0007669"/>
    <property type="project" value="UniProtKB-KW"/>
</dbReference>
<evidence type="ECO:0000256" key="2">
    <source>
        <dbReference type="ARBA" id="ARBA00022737"/>
    </source>
</evidence>
<comment type="caution">
    <text evidence="3">The sequence shown here is derived from an EMBL/GenBank/DDBJ whole genome shotgun (WGS) entry which is preliminary data.</text>
</comment>
<keyword evidence="2" id="KW-0677">Repeat</keyword>
<dbReference type="RefSeq" id="WP_087358672.1">
    <property type="nucleotide sequence ID" value="NZ_NFLJ01000027.1"/>
</dbReference>
<dbReference type="PROSITE" id="PS00101">
    <property type="entry name" value="HEXAPEP_TRANSFERASES"/>
    <property type="match status" value="1"/>
</dbReference>
<dbReference type="InterPro" id="IPR001451">
    <property type="entry name" value="Hexapep"/>
</dbReference>
<keyword evidence="4" id="KW-1185">Reference proteome</keyword>
<dbReference type="PANTHER" id="PTHR43300">
    <property type="entry name" value="ACETYLTRANSFERASE"/>
    <property type="match status" value="1"/>
</dbReference>
<evidence type="ECO:0000256" key="1">
    <source>
        <dbReference type="ARBA" id="ARBA00022679"/>
    </source>
</evidence>
<dbReference type="OrthoDB" id="9801697at2"/>
<reference evidence="3 4" key="1">
    <citation type="journal article" date="2018" name="BMC Genomics">
        <title>Whole genome sequencing and function prediction of 133 gut anaerobes isolated from chicken caecum in pure cultures.</title>
        <authorList>
            <person name="Medvecky M."/>
            <person name="Cejkova D."/>
            <person name="Polansky O."/>
            <person name="Karasova D."/>
            <person name="Kubasova T."/>
            <person name="Cizek A."/>
            <person name="Rychlik I."/>
        </authorList>
    </citation>
    <scope>NUCLEOTIDE SEQUENCE [LARGE SCALE GENOMIC DNA]</scope>
    <source>
        <strain evidence="3 4">An13</strain>
    </source>
</reference>
<sequence>MRNILIKLKYIFFSLNNYSNELRKIGVRIGENCEIYPDVFFGSEPYLITIGNHVRITSGCKFITHDGGVWVLREKYNNEKIDLFGQIQIGNNVHIGMNTIIMPGVTIGNNVIVGCGAVVTKDIPDGQIWAGVPAKFIKNIDDYYSDHIDEFDYTKKFSSQNKKEYLKRKYNIK</sequence>
<dbReference type="Gene3D" id="2.160.10.10">
    <property type="entry name" value="Hexapeptide repeat proteins"/>
    <property type="match status" value="1"/>
</dbReference>
<dbReference type="CDD" id="cd04647">
    <property type="entry name" value="LbH_MAT_like"/>
    <property type="match status" value="1"/>
</dbReference>
<keyword evidence="1" id="KW-0808">Transferase</keyword>
<evidence type="ECO:0000313" key="3">
    <source>
        <dbReference type="EMBL" id="OUQ33616.1"/>
    </source>
</evidence>
<dbReference type="Proteomes" id="UP000195305">
    <property type="component" value="Unassembled WGS sequence"/>
</dbReference>
<dbReference type="SUPFAM" id="SSF51161">
    <property type="entry name" value="Trimeric LpxA-like enzymes"/>
    <property type="match status" value="1"/>
</dbReference>
<organism evidence="3 4">
    <name type="scientific">Massilimicrobiota timonensis</name>
    <dbReference type="NCBI Taxonomy" id="1776392"/>
    <lineage>
        <taxon>Bacteria</taxon>
        <taxon>Bacillati</taxon>
        <taxon>Bacillota</taxon>
        <taxon>Erysipelotrichia</taxon>
        <taxon>Erysipelotrichales</taxon>
        <taxon>Erysipelotrichaceae</taxon>
        <taxon>Massilimicrobiota</taxon>
    </lineage>
</organism>